<reference evidence="1 2" key="1">
    <citation type="journal article" date="2019" name="Microorganisms">
        <title>Genome Insights into the Novel Species Microvirga brassicacearum, a Rapeseed Endophyte with Biotechnological Potential.</title>
        <authorList>
            <person name="Jimenez-Gomez A."/>
            <person name="Saati-Santamaria Z."/>
            <person name="Igual J.M."/>
            <person name="Rivas R."/>
            <person name="Mateos P.F."/>
            <person name="Garcia-Fraile P."/>
        </authorList>
    </citation>
    <scope>NUCLEOTIDE SEQUENCE [LARGE SCALE GENOMIC DNA]</scope>
    <source>
        <strain evidence="1 2">CDVBN77</strain>
    </source>
</reference>
<comment type="caution">
    <text evidence="1">The sequence shown here is derived from an EMBL/GenBank/DDBJ whole genome shotgun (WGS) entry which is preliminary data.</text>
</comment>
<dbReference type="RefSeq" id="WP_150942082.1">
    <property type="nucleotide sequence ID" value="NZ_VCMV01000003.1"/>
</dbReference>
<evidence type="ECO:0000313" key="2">
    <source>
        <dbReference type="Proteomes" id="UP000325684"/>
    </source>
</evidence>
<organism evidence="1 2">
    <name type="scientific">Microvirga brassicacearum</name>
    <dbReference type="NCBI Taxonomy" id="2580413"/>
    <lineage>
        <taxon>Bacteria</taxon>
        <taxon>Pseudomonadati</taxon>
        <taxon>Pseudomonadota</taxon>
        <taxon>Alphaproteobacteria</taxon>
        <taxon>Hyphomicrobiales</taxon>
        <taxon>Methylobacteriaceae</taxon>
        <taxon>Microvirga</taxon>
    </lineage>
</organism>
<dbReference type="AlphaFoldDB" id="A0A5N3PH99"/>
<gene>
    <name evidence="1" type="ORF">FEZ63_02650</name>
</gene>
<name>A0A5N3PH99_9HYPH</name>
<evidence type="ECO:0000313" key="1">
    <source>
        <dbReference type="EMBL" id="KAB0269025.1"/>
    </source>
</evidence>
<protein>
    <submittedName>
        <fullName evidence="1">Uncharacterized protein</fullName>
    </submittedName>
</protein>
<accession>A0A5N3PH99</accession>
<proteinExistence type="predicted"/>
<keyword evidence="2" id="KW-1185">Reference proteome</keyword>
<dbReference type="Proteomes" id="UP000325684">
    <property type="component" value="Unassembled WGS sequence"/>
</dbReference>
<sequence length="134" mass="14271">MVYSRPTAIELGTEVLDDLGNQYGQLAIHTARVITAQNLVLETASKRGEVTFIDPRVSVALALAQASIDILFTTDPGRVLTEAVAAIGAHDGIFLIEEAEAKRKGESITLSNDDVADINSIATMLAPRKVGSHE</sequence>
<dbReference type="EMBL" id="VCMV01000003">
    <property type="protein sequence ID" value="KAB0269025.1"/>
    <property type="molecule type" value="Genomic_DNA"/>
</dbReference>